<gene>
    <name evidence="1" type="ORF">SAMN02745123_02261</name>
</gene>
<dbReference type="InterPro" id="IPR006135">
    <property type="entry name" value="T3SS_substrate_exporter"/>
</dbReference>
<dbReference type="RefSeq" id="WP_072914334.1">
    <property type="nucleotide sequence ID" value="NZ_FRAR01000016.1"/>
</dbReference>
<dbReference type="GO" id="GO:0009306">
    <property type="term" value="P:protein secretion"/>
    <property type="evidence" value="ECO:0007669"/>
    <property type="project" value="InterPro"/>
</dbReference>
<dbReference type="AlphaFoldDB" id="A0A1M6TCK3"/>
<evidence type="ECO:0000313" key="1">
    <source>
        <dbReference type="EMBL" id="SHK54701.1"/>
    </source>
</evidence>
<keyword evidence="2" id="KW-1185">Reference proteome</keyword>
<dbReference type="PANTHER" id="PTHR30531:SF12">
    <property type="entry name" value="FLAGELLAR BIOSYNTHETIC PROTEIN FLHB"/>
    <property type="match status" value="1"/>
</dbReference>
<keyword evidence="1" id="KW-0969">Cilium</keyword>
<keyword evidence="1" id="KW-0966">Cell projection</keyword>
<dbReference type="PRINTS" id="PR00950">
    <property type="entry name" value="TYPE3IMSPROT"/>
</dbReference>
<proteinExistence type="predicted"/>
<dbReference type="SUPFAM" id="SSF160544">
    <property type="entry name" value="EscU C-terminal domain-like"/>
    <property type="match status" value="1"/>
</dbReference>
<dbReference type="PANTHER" id="PTHR30531">
    <property type="entry name" value="FLAGELLAR BIOSYNTHETIC PROTEIN FLHB"/>
    <property type="match status" value="1"/>
</dbReference>
<keyword evidence="1" id="KW-0282">Flagellum</keyword>
<dbReference type="Pfam" id="PF01312">
    <property type="entry name" value="Bac_export_2"/>
    <property type="match status" value="1"/>
</dbReference>
<dbReference type="GO" id="GO:0005886">
    <property type="term" value="C:plasma membrane"/>
    <property type="evidence" value="ECO:0007669"/>
    <property type="project" value="TreeGrafter"/>
</dbReference>
<evidence type="ECO:0000313" key="2">
    <source>
        <dbReference type="Proteomes" id="UP000183997"/>
    </source>
</evidence>
<sequence>MGEQRKKAVALRYDQEVDNAPKIVAAGQGHLAEQILRVAEEKSVPVYEDPVLAEMLAHVAIGEELPPELYSIIAEVLVFVHSVDKQNRKS</sequence>
<name>A0A1M6TCK3_9FIRM</name>
<protein>
    <submittedName>
        <fullName evidence="1">Flagellar biosynthesis protein</fullName>
    </submittedName>
</protein>
<dbReference type="Gene3D" id="3.40.1690.10">
    <property type="entry name" value="secretion proteins EscU"/>
    <property type="match status" value="1"/>
</dbReference>
<dbReference type="Proteomes" id="UP000183997">
    <property type="component" value="Unassembled WGS sequence"/>
</dbReference>
<organism evidence="1 2">
    <name type="scientific">Desulforamulus aeronauticus DSM 10349</name>
    <dbReference type="NCBI Taxonomy" id="1121421"/>
    <lineage>
        <taxon>Bacteria</taxon>
        <taxon>Bacillati</taxon>
        <taxon>Bacillota</taxon>
        <taxon>Clostridia</taxon>
        <taxon>Eubacteriales</taxon>
        <taxon>Peptococcaceae</taxon>
        <taxon>Desulforamulus</taxon>
    </lineage>
</organism>
<dbReference type="InterPro" id="IPR029025">
    <property type="entry name" value="T3SS_substrate_exporter_C"/>
</dbReference>
<reference evidence="2" key="1">
    <citation type="submission" date="2016-11" db="EMBL/GenBank/DDBJ databases">
        <authorList>
            <person name="Varghese N."/>
            <person name="Submissions S."/>
        </authorList>
    </citation>
    <scope>NUCLEOTIDE SEQUENCE [LARGE SCALE GENOMIC DNA]</scope>
    <source>
        <strain evidence="2">DSM 10349</strain>
    </source>
</reference>
<dbReference type="EMBL" id="FRAR01000016">
    <property type="protein sequence ID" value="SHK54701.1"/>
    <property type="molecule type" value="Genomic_DNA"/>
</dbReference>
<dbReference type="STRING" id="1121421.SAMN02745123_02261"/>
<dbReference type="OrthoDB" id="9810419at2"/>
<accession>A0A1M6TCK3</accession>